<sequence length="279" mass="33264">MDTKALNILNEINLNLRSISSYIEKISKQEIKLDSNKIYLIDYSTYDWLKGSEKEEIRQSLEEYNQQLCHHIISDDFVQYCRTIYLQIEILLNLYDQSQNSKFKKLKSIFVSLRVGKEKFNYYNDKEYNIITHIMDIRDIASHPDTNGKSIPERVEYKGKSIEVKLENLKNEVSKNDIKSIFNEFVNIARDKNPDIKHKGQYAYITMYELKPKYLIHDSIIEYINNQKDIFRYKLGDNFKAIACSPQPENKLKKFFEEKNYQDVRETLDWFVKEIGNLC</sequence>
<proteinExistence type="predicted"/>
<dbReference type="KEGG" id="aee:IM676_15565"/>
<organism evidence="1 2">
    <name type="scientific">Anabaenopsis elenkinii CCIBt3563</name>
    <dbReference type="NCBI Taxonomy" id="2779889"/>
    <lineage>
        <taxon>Bacteria</taxon>
        <taxon>Bacillati</taxon>
        <taxon>Cyanobacteriota</taxon>
        <taxon>Cyanophyceae</taxon>
        <taxon>Nostocales</taxon>
        <taxon>Nodulariaceae</taxon>
        <taxon>Anabaenopsis</taxon>
    </lineage>
</organism>
<protein>
    <submittedName>
        <fullName evidence="1">Uncharacterized protein</fullName>
    </submittedName>
</protein>
<gene>
    <name evidence="1" type="ORF">IM676_15565</name>
</gene>
<dbReference type="AlphaFoldDB" id="A0A7S6RC01"/>
<evidence type="ECO:0000313" key="2">
    <source>
        <dbReference type="Proteomes" id="UP000593846"/>
    </source>
</evidence>
<name>A0A7S6RC01_9CYAN</name>
<dbReference type="EMBL" id="CP063311">
    <property type="protein sequence ID" value="QOV22098.1"/>
    <property type="molecule type" value="Genomic_DNA"/>
</dbReference>
<evidence type="ECO:0000313" key="1">
    <source>
        <dbReference type="EMBL" id="QOV22098.1"/>
    </source>
</evidence>
<dbReference type="RefSeq" id="WP_200987735.1">
    <property type="nucleotide sequence ID" value="NZ_CP063311.1"/>
</dbReference>
<reference evidence="2" key="1">
    <citation type="submission" date="2020-10" db="EMBL/GenBank/DDBJ databases">
        <title>Genome-based taxonomic classification of the species Anabaenopsis elenkinii.</title>
        <authorList>
            <person name="Delbaje E."/>
            <person name="Andreote A.P.D."/>
            <person name="Pellegrinetti T.A."/>
            <person name="Cruz R.B."/>
            <person name="Branco L.H.Z."/>
            <person name="Fiore M.F."/>
        </authorList>
    </citation>
    <scope>NUCLEOTIDE SEQUENCE [LARGE SCALE GENOMIC DNA]</scope>
    <source>
        <strain evidence="2">CCIBt3563</strain>
    </source>
</reference>
<keyword evidence="2" id="KW-1185">Reference proteome</keyword>
<dbReference type="Proteomes" id="UP000593846">
    <property type="component" value="Chromosome"/>
</dbReference>
<accession>A0A7S6RC01</accession>